<dbReference type="OrthoDB" id="2388036at2"/>
<sequence>MDWGRAKSVLIIAFLLLNVLLGYQLWSDIQERLNANIDLTELKPETLAAMQQKNIELTEGIPTETPQLRDLTYLLLPPQEKLQVKLETPVDSKVIFSRDELDKALGSVIQDLDQYAFDPSANRSNGVFVLYRMVDSRPLFDVSLELYYNSNQKIVAYSQDQIELVPSEQAKKQTVLPASKAVSSLIESYLPEGSVVKEIRLGYHGQPFDSETQVAAPSWRVMLEDGKVFYVQAISGDVVTDDETQNESNNPT</sequence>
<reference evidence="3" key="2">
    <citation type="submission" date="2015-03" db="EMBL/GenBank/DDBJ databases">
        <title>Genome sequence of Paenibacillus beijingensis strain DSM 24997T.</title>
        <authorList>
            <person name="Kwak Y."/>
            <person name="Shin J.-H."/>
        </authorList>
    </citation>
    <scope>NUCLEOTIDE SEQUENCE [LARGE SCALE GENOMIC DNA]</scope>
    <source>
        <strain evidence="3">DSM 24997</strain>
    </source>
</reference>
<dbReference type="Pfam" id="PF09648">
    <property type="entry name" value="YycI"/>
    <property type="match status" value="1"/>
</dbReference>
<accession>A0A0D5NIP9</accession>
<organism evidence="2 3">
    <name type="scientific">Paenibacillus beijingensis</name>
    <dbReference type="NCBI Taxonomy" id="1126833"/>
    <lineage>
        <taxon>Bacteria</taxon>
        <taxon>Bacillati</taxon>
        <taxon>Bacillota</taxon>
        <taxon>Bacilli</taxon>
        <taxon>Bacillales</taxon>
        <taxon>Paenibacillaceae</taxon>
        <taxon>Paenibacillus</taxon>
    </lineage>
</organism>
<dbReference type="InterPro" id="IPR018604">
    <property type="entry name" value="YycI-like"/>
</dbReference>
<dbReference type="HOGENOM" id="CLU_078250_0_0_9"/>
<reference evidence="2 3" key="1">
    <citation type="journal article" date="2015" name="J. Biotechnol.">
        <title>Complete genome sequence of Paenibacillus beijingensis 7188(T) (=DSM 24997(T)), a novel rhizobacterium from jujube garden soil.</title>
        <authorList>
            <person name="Kwak Y."/>
            <person name="Shin J.H."/>
        </authorList>
    </citation>
    <scope>NUCLEOTIDE SEQUENCE [LARGE SCALE GENOMIC DNA]</scope>
    <source>
        <strain evidence="2 3">DSM 24997</strain>
    </source>
</reference>
<dbReference type="Proteomes" id="UP000032633">
    <property type="component" value="Chromosome"/>
</dbReference>
<keyword evidence="3" id="KW-1185">Reference proteome</keyword>
<dbReference type="GO" id="GO:0016020">
    <property type="term" value="C:membrane"/>
    <property type="evidence" value="ECO:0007669"/>
    <property type="project" value="InterPro"/>
</dbReference>
<dbReference type="STRING" id="1126833.VN24_09995"/>
<dbReference type="PATRIC" id="fig|1126833.4.peg.2209"/>
<dbReference type="RefSeq" id="WP_045670295.1">
    <property type="nucleotide sequence ID" value="NZ_CP011058.1"/>
</dbReference>
<protein>
    <recommendedName>
        <fullName evidence="1">Regulatory protein YycH-like domain-containing protein</fullName>
    </recommendedName>
</protein>
<dbReference type="KEGG" id="pbj:VN24_09995"/>
<evidence type="ECO:0000313" key="2">
    <source>
        <dbReference type="EMBL" id="AJY74862.1"/>
    </source>
</evidence>
<evidence type="ECO:0000313" key="3">
    <source>
        <dbReference type="Proteomes" id="UP000032633"/>
    </source>
</evidence>
<evidence type="ECO:0000259" key="1">
    <source>
        <dbReference type="Pfam" id="PF09648"/>
    </source>
</evidence>
<dbReference type="AlphaFoldDB" id="A0A0D5NIP9"/>
<feature type="domain" description="Regulatory protein YycH-like" evidence="1">
    <location>
        <begin position="65"/>
        <end position="234"/>
    </location>
</feature>
<dbReference type="EMBL" id="CP011058">
    <property type="protein sequence ID" value="AJY74862.1"/>
    <property type="molecule type" value="Genomic_DNA"/>
</dbReference>
<name>A0A0D5NIP9_9BACL</name>
<proteinExistence type="predicted"/>
<gene>
    <name evidence="2" type="ORF">VN24_09995</name>
</gene>
<dbReference type="Gene3D" id="2.40.128.690">
    <property type="entry name" value="YycH protein, domain 3-like"/>
    <property type="match status" value="1"/>
</dbReference>